<dbReference type="eggNOG" id="ENOG5033XQW">
    <property type="taxonomic scope" value="Bacteria"/>
</dbReference>
<proteinExistence type="predicted"/>
<dbReference type="STRING" id="1185766.SAMN05216224_10999"/>
<accession>A0A074TCM3</accession>
<gene>
    <name evidence="1" type="ORF">DL1_03395</name>
</gene>
<evidence type="ECO:0000313" key="2">
    <source>
        <dbReference type="Proteomes" id="UP000027725"/>
    </source>
</evidence>
<protein>
    <submittedName>
        <fullName evidence="1">Uncharacterized protein</fullName>
    </submittedName>
</protein>
<dbReference type="AlphaFoldDB" id="A0A074TCM3"/>
<name>A0A074TCM3_9RHOB</name>
<evidence type="ECO:0000313" key="1">
    <source>
        <dbReference type="EMBL" id="KEP69536.1"/>
    </source>
</evidence>
<organism evidence="1 2">
    <name type="scientific">Thioclava dalianensis</name>
    <dbReference type="NCBI Taxonomy" id="1185766"/>
    <lineage>
        <taxon>Bacteria</taxon>
        <taxon>Pseudomonadati</taxon>
        <taxon>Pseudomonadota</taxon>
        <taxon>Alphaproteobacteria</taxon>
        <taxon>Rhodobacterales</taxon>
        <taxon>Paracoccaceae</taxon>
        <taxon>Thioclava</taxon>
    </lineage>
</organism>
<sequence length="347" mass="38979">MNKHNLNEEISQELLFEVLENQATLDAVRVFLRDKKLSHSASSWKQMIEDRIEPALSSGAITRNDLIGIIREAEEHGNKHVRLFHFGTDYLDSIRGAIKLEAVSAWAKDKGFPGTGEYLFAAYPTHPVVTEVRIGDGGDTDALVVKTARTEYRRKRGVLTEVAGQEVYLAPRVRFRAVDVLKIRRDGLVEVRLSPRAEHPISYSGTANAMLKQVNGLVETTLISELSLSTAKNSFSDLQKKQEVSENFDLYEAQHRNDRGDRIQSSSQAEQGGILKSSVMTEVIKQFTVGDPEAYCEKVRVSYYFGKVKRINAILSEDINEIIFTAGLSRDEYDEVLDAIIKVNSEE</sequence>
<reference evidence="1 2" key="1">
    <citation type="submission" date="2014-03" db="EMBL/GenBank/DDBJ databases">
        <title>The draft genome sequence of Thioclava dalianensis DLFJ1-1.</title>
        <authorList>
            <person name="Lai Q."/>
            <person name="Shao Z."/>
        </authorList>
    </citation>
    <scope>NUCLEOTIDE SEQUENCE [LARGE SCALE GENOMIC DNA]</scope>
    <source>
        <strain evidence="1 2">DLFJ1-1</strain>
    </source>
</reference>
<dbReference type="Proteomes" id="UP000027725">
    <property type="component" value="Unassembled WGS sequence"/>
</dbReference>
<comment type="caution">
    <text evidence="1">The sequence shown here is derived from an EMBL/GenBank/DDBJ whole genome shotgun (WGS) entry which is preliminary data.</text>
</comment>
<keyword evidence="2" id="KW-1185">Reference proteome</keyword>
<dbReference type="EMBL" id="JHEH01000013">
    <property type="protein sequence ID" value="KEP69536.1"/>
    <property type="molecule type" value="Genomic_DNA"/>
</dbReference>